<dbReference type="PANTHER" id="PTHR43507">
    <property type="entry name" value="NADH-UBIQUINONE OXIDOREDUCTASE CHAIN 4"/>
    <property type="match status" value="1"/>
</dbReference>
<dbReference type="EMBL" id="KT740996">
    <property type="protein sequence ID" value="ANH55769.1"/>
    <property type="molecule type" value="Genomic_DNA"/>
</dbReference>
<evidence type="ECO:0000256" key="6">
    <source>
        <dbReference type="ARBA" id="ARBA00022448"/>
    </source>
</evidence>
<evidence type="ECO:0000256" key="17">
    <source>
        <dbReference type="RuleBase" id="RU003297"/>
    </source>
</evidence>
<protein>
    <recommendedName>
        <fullName evidence="5 17">NADH-ubiquinone oxidoreductase chain 4</fullName>
        <ecNumber evidence="4 17">7.1.1.2</ecNumber>
    </recommendedName>
</protein>
<feature type="transmembrane region" description="Helical" evidence="17">
    <location>
        <begin position="375"/>
        <end position="399"/>
    </location>
</feature>
<keyword evidence="6 17" id="KW-0813">Transport</keyword>
<proteinExistence type="inferred from homology"/>
<evidence type="ECO:0000256" key="14">
    <source>
        <dbReference type="ARBA" id="ARBA00023128"/>
    </source>
</evidence>
<sequence>MHTMVFSSFMLFFCNNKGKISSLLYNLCLIMMMYIMIFVDNYFNVYIMNEWLFLNQYSFMFVILTLLILSLMFLSLGNNEFNWSLLMLMLIILLIFVLMCFTTSYFILYYLFFEASMFPIMLLIINWGKKSYLRVESSLYMFMYTFISSLGMFYLMLYLMDLGMLKFFMVNSLSNFDSVCFTIMVWGLLTKMPLYMFHFWLPKAHVWAPVYGSMVLAGIMLKLGGYGMMWFIFMGNNSVNYESTSFIVIFSLYGGLYTSMICMYQIDMKSVVAYSSVVHMSMVISSMMTFSMSGMLGAQIMMIGHGIISSGLFYLVNMNYERTSSRLIVMNKGFMNYMPSLSLWWFLMSMSNISMPFSLNFLGEVLMISSLLNWSIYFIFILMPMMYISSYYMIMLFNVQHGLNNKNMYFFTQCKIKEYIIIIMHWFTGNISFLFIDKIMDF</sequence>
<feature type="transmembrane region" description="Helical" evidence="17">
    <location>
        <begin position="57"/>
        <end position="76"/>
    </location>
</feature>
<feature type="domain" description="NADH:quinone oxidoreductase/Mrp antiporter transmembrane" evidence="18">
    <location>
        <begin position="107"/>
        <end position="382"/>
    </location>
</feature>
<dbReference type="GO" id="GO:0008137">
    <property type="term" value="F:NADH dehydrogenase (ubiquinone) activity"/>
    <property type="evidence" value="ECO:0007669"/>
    <property type="project" value="UniProtKB-UniRule"/>
</dbReference>
<dbReference type="PRINTS" id="PR01437">
    <property type="entry name" value="NUOXDRDTASE4"/>
</dbReference>
<comment type="catalytic activity">
    <reaction evidence="16 17">
        <text>a ubiquinone + NADH + 5 H(+)(in) = a ubiquinol + NAD(+) + 4 H(+)(out)</text>
        <dbReference type="Rhea" id="RHEA:29091"/>
        <dbReference type="Rhea" id="RHEA-COMP:9565"/>
        <dbReference type="Rhea" id="RHEA-COMP:9566"/>
        <dbReference type="ChEBI" id="CHEBI:15378"/>
        <dbReference type="ChEBI" id="CHEBI:16389"/>
        <dbReference type="ChEBI" id="CHEBI:17976"/>
        <dbReference type="ChEBI" id="CHEBI:57540"/>
        <dbReference type="ChEBI" id="CHEBI:57945"/>
        <dbReference type="EC" id="7.1.1.2"/>
    </reaction>
</comment>
<evidence type="ECO:0000256" key="11">
    <source>
        <dbReference type="ARBA" id="ARBA00022989"/>
    </source>
</evidence>
<evidence type="ECO:0000313" key="19">
    <source>
        <dbReference type="EMBL" id="ANH55769.1"/>
    </source>
</evidence>
<evidence type="ECO:0000256" key="3">
    <source>
        <dbReference type="ARBA" id="ARBA00009025"/>
    </source>
</evidence>
<dbReference type="PANTHER" id="PTHR43507:SF20">
    <property type="entry name" value="NADH-UBIQUINONE OXIDOREDUCTASE CHAIN 4"/>
    <property type="match status" value="1"/>
</dbReference>
<reference evidence="19" key="2">
    <citation type="journal article" date="2017" name="BMC Genomics">
        <title>Evolutionarily recent, insertional fission of mitochondrial cox2 into complementary genes in bilaterian Metazoa.</title>
        <authorList>
            <person name="Szafranski P."/>
        </authorList>
    </citation>
    <scope>NUCLEOTIDE SEQUENCE</scope>
</reference>
<comment type="similarity">
    <text evidence="3 17">Belongs to the complex I subunit 4 family.</text>
</comment>
<evidence type="ECO:0000256" key="8">
    <source>
        <dbReference type="ARBA" id="ARBA00022692"/>
    </source>
</evidence>
<feature type="transmembrane region" description="Helical" evidence="17">
    <location>
        <begin position="245"/>
        <end position="264"/>
    </location>
</feature>
<feature type="transmembrane region" description="Helical" evidence="17">
    <location>
        <begin position="271"/>
        <end position="290"/>
    </location>
</feature>
<comment type="function">
    <text evidence="17">Core subunit of the mitochondrial membrane respiratory chain NADH dehydrogenase (Complex I) which catalyzes electron transfer from NADH through the respiratory chain, using ubiquinone as an electron acceptor. Essential for the catalytic activity and assembly of complex I.</text>
</comment>
<evidence type="ECO:0000256" key="1">
    <source>
        <dbReference type="ARBA" id="ARBA00003257"/>
    </source>
</evidence>
<evidence type="ECO:0000256" key="12">
    <source>
        <dbReference type="ARBA" id="ARBA00023027"/>
    </source>
</evidence>
<dbReference type="InterPro" id="IPR001750">
    <property type="entry name" value="ND/Mrp_TM"/>
</dbReference>
<feature type="transmembrane region" description="Helical" evidence="17">
    <location>
        <begin position="107"/>
        <end position="127"/>
    </location>
</feature>
<evidence type="ECO:0000256" key="9">
    <source>
        <dbReference type="ARBA" id="ARBA00022967"/>
    </source>
</evidence>
<dbReference type="GO" id="GO:0015990">
    <property type="term" value="P:electron transport coupled proton transport"/>
    <property type="evidence" value="ECO:0007669"/>
    <property type="project" value="TreeGrafter"/>
</dbReference>
<feature type="transmembrane region" description="Helical" evidence="17">
    <location>
        <begin position="296"/>
        <end position="316"/>
    </location>
</feature>
<feature type="transmembrane region" description="Helical" evidence="17">
    <location>
        <begin position="139"/>
        <end position="160"/>
    </location>
</feature>
<keyword evidence="13 17" id="KW-0830">Ubiquinone</keyword>
<keyword evidence="14 17" id="KW-0496">Mitochondrion</keyword>
<feature type="transmembrane region" description="Helical" evidence="17">
    <location>
        <begin position="419"/>
        <end position="436"/>
    </location>
</feature>
<evidence type="ECO:0000256" key="5">
    <source>
        <dbReference type="ARBA" id="ARBA00021006"/>
    </source>
</evidence>
<keyword evidence="12 17" id="KW-0520">NAD</keyword>
<feature type="transmembrane region" description="Helical" evidence="17">
    <location>
        <begin position="337"/>
        <end position="355"/>
    </location>
</feature>
<comment type="function">
    <text evidence="1">Core subunit of the mitochondrial membrane respiratory chain NADH dehydrogenase (Complex I) that is believed to belong to the minimal assembly required for catalysis. Complex I functions in the transfer of electrons from NADH to the respiratory chain. The immediate electron acceptor for the enzyme is believed to be ubiquinone.</text>
</comment>
<evidence type="ECO:0000256" key="10">
    <source>
        <dbReference type="ARBA" id="ARBA00022982"/>
    </source>
</evidence>
<evidence type="ECO:0000259" key="18">
    <source>
        <dbReference type="Pfam" id="PF00361"/>
    </source>
</evidence>
<evidence type="ECO:0000256" key="7">
    <source>
        <dbReference type="ARBA" id="ARBA00022660"/>
    </source>
</evidence>
<evidence type="ECO:0000256" key="4">
    <source>
        <dbReference type="ARBA" id="ARBA00012944"/>
    </source>
</evidence>
<dbReference type="GO" id="GO:0042773">
    <property type="term" value="P:ATP synthesis coupled electron transport"/>
    <property type="evidence" value="ECO:0007669"/>
    <property type="project" value="InterPro"/>
</dbReference>
<reference evidence="19" key="1">
    <citation type="submission" date="2015-09" db="EMBL/GenBank/DDBJ databases">
        <authorList>
            <person name="Szafranski P."/>
        </authorList>
    </citation>
    <scope>NUCLEOTIDE SEQUENCE</scope>
</reference>
<keyword evidence="11 17" id="KW-1133">Transmembrane helix</keyword>
<feature type="transmembrane region" description="Helical" evidence="17">
    <location>
        <begin position="210"/>
        <end position="233"/>
    </location>
</feature>
<dbReference type="AlphaFoldDB" id="A0A1W5LJQ7"/>
<dbReference type="InterPro" id="IPR003918">
    <property type="entry name" value="NADH_UbQ_OxRdtase"/>
</dbReference>
<evidence type="ECO:0000256" key="15">
    <source>
        <dbReference type="ARBA" id="ARBA00023136"/>
    </source>
</evidence>
<evidence type="ECO:0000256" key="13">
    <source>
        <dbReference type="ARBA" id="ARBA00023075"/>
    </source>
</evidence>
<geneLocation type="mitochondrion" evidence="19"/>
<gene>
    <name evidence="19" type="primary">ND4</name>
</gene>
<keyword evidence="7 17" id="KW-0679">Respiratory chain</keyword>
<comment type="subcellular location">
    <subcellularLocation>
        <location evidence="2 17">Mitochondrion membrane</location>
        <topology evidence="2 17">Multi-pass membrane protein</topology>
    </subcellularLocation>
</comment>
<dbReference type="GO" id="GO:0003954">
    <property type="term" value="F:NADH dehydrogenase activity"/>
    <property type="evidence" value="ECO:0007669"/>
    <property type="project" value="TreeGrafter"/>
</dbReference>
<keyword evidence="9" id="KW-1278">Translocase</keyword>
<name>A0A1W5LJQ7_9HYME</name>
<feature type="transmembrane region" description="Helical" evidence="17">
    <location>
        <begin position="20"/>
        <end position="37"/>
    </location>
</feature>
<accession>A0A1W5LJQ7</accession>
<feature type="transmembrane region" description="Helical" evidence="17">
    <location>
        <begin position="83"/>
        <end position="101"/>
    </location>
</feature>
<evidence type="ECO:0000256" key="16">
    <source>
        <dbReference type="ARBA" id="ARBA00049551"/>
    </source>
</evidence>
<evidence type="ECO:0000256" key="2">
    <source>
        <dbReference type="ARBA" id="ARBA00004225"/>
    </source>
</evidence>
<dbReference type="Pfam" id="PF00361">
    <property type="entry name" value="Proton_antipo_M"/>
    <property type="match status" value="1"/>
</dbReference>
<keyword evidence="15 17" id="KW-0472">Membrane</keyword>
<organism evidence="19">
    <name type="scientific">Dielis plumipes fossulana</name>
    <dbReference type="NCBI Taxonomy" id="2977626"/>
    <lineage>
        <taxon>Eukaryota</taxon>
        <taxon>Metazoa</taxon>
        <taxon>Ecdysozoa</taxon>
        <taxon>Arthropoda</taxon>
        <taxon>Hexapoda</taxon>
        <taxon>Insecta</taxon>
        <taxon>Pterygota</taxon>
        <taxon>Neoptera</taxon>
        <taxon>Endopterygota</taxon>
        <taxon>Hymenoptera</taxon>
        <taxon>Apocrita</taxon>
        <taxon>Aculeata</taxon>
        <taxon>Scolioidea</taxon>
        <taxon>Scoliidae</taxon>
        <taxon>Dielis</taxon>
        <taxon>Dielis plumipes</taxon>
    </lineage>
</organism>
<keyword evidence="10 17" id="KW-0249">Electron transport</keyword>
<dbReference type="EC" id="7.1.1.2" evidence="4 17"/>
<dbReference type="GO" id="GO:0031966">
    <property type="term" value="C:mitochondrial membrane"/>
    <property type="evidence" value="ECO:0007669"/>
    <property type="project" value="UniProtKB-SubCell"/>
</dbReference>
<dbReference type="GO" id="GO:0048039">
    <property type="term" value="F:ubiquinone binding"/>
    <property type="evidence" value="ECO:0007669"/>
    <property type="project" value="TreeGrafter"/>
</dbReference>
<keyword evidence="8 17" id="KW-0812">Transmembrane</keyword>